<dbReference type="EMBL" id="KZ309408">
    <property type="protein sequence ID" value="KAG8238656.1"/>
    <property type="molecule type" value="Genomic_DNA"/>
</dbReference>
<sequence>DQFNAWDKTVRTVSKWSYETIEKALNLRLACGTNGYNILLDSGYPLPSERTVTCRLENINFCPGFLKENFPSFRQKLQLMSPLEGHAVLTLDEMNIEPALEILTGNSCTTALNTRGMSTQWKQTVDYLFTGPSFCAREQKEVMFDLIMNCQELGLRLWSQNQALWKEGIGQSQEN</sequence>
<evidence type="ECO:0000313" key="2">
    <source>
        <dbReference type="Proteomes" id="UP000792457"/>
    </source>
</evidence>
<keyword evidence="2" id="KW-1185">Reference proteome</keyword>
<dbReference type="AlphaFoldDB" id="A0A8K0P982"/>
<evidence type="ECO:0000313" key="1">
    <source>
        <dbReference type="EMBL" id="KAG8238656.1"/>
    </source>
</evidence>
<proteinExistence type="predicted"/>
<dbReference type="OrthoDB" id="6624120at2759"/>
<protein>
    <submittedName>
        <fullName evidence="1">Uncharacterized protein</fullName>
    </submittedName>
</protein>
<organism evidence="1 2">
    <name type="scientific">Ladona fulva</name>
    <name type="common">Scarce chaser dragonfly</name>
    <name type="synonym">Libellula fulva</name>
    <dbReference type="NCBI Taxonomy" id="123851"/>
    <lineage>
        <taxon>Eukaryota</taxon>
        <taxon>Metazoa</taxon>
        <taxon>Ecdysozoa</taxon>
        <taxon>Arthropoda</taxon>
        <taxon>Hexapoda</taxon>
        <taxon>Insecta</taxon>
        <taxon>Pterygota</taxon>
        <taxon>Palaeoptera</taxon>
        <taxon>Odonata</taxon>
        <taxon>Epiprocta</taxon>
        <taxon>Anisoptera</taxon>
        <taxon>Libelluloidea</taxon>
        <taxon>Libellulidae</taxon>
        <taxon>Ladona</taxon>
    </lineage>
</organism>
<accession>A0A8K0P982</accession>
<dbReference type="Proteomes" id="UP000792457">
    <property type="component" value="Unassembled WGS sequence"/>
</dbReference>
<gene>
    <name evidence="1" type="ORF">J437_LFUL017872</name>
</gene>
<name>A0A8K0P982_LADFU</name>
<feature type="non-terminal residue" evidence="1">
    <location>
        <position position="175"/>
    </location>
</feature>
<reference evidence="1" key="2">
    <citation type="submission" date="2017-10" db="EMBL/GenBank/DDBJ databases">
        <title>Ladona fulva Genome sequencing and assembly.</title>
        <authorList>
            <person name="Murali S."/>
            <person name="Richards S."/>
            <person name="Bandaranaike D."/>
            <person name="Bellair M."/>
            <person name="Blankenburg K."/>
            <person name="Chao H."/>
            <person name="Dinh H."/>
            <person name="Doddapaneni H."/>
            <person name="Dugan-Rocha S."/>
            <person name="Elkadiri S."/>
            <person name="Gnanaolivu R."/>
            <person name="Hernandez B."/>
            <person name="Skinner E."/>
            <person name="Javaid M."/>
            <person name="Lee S."/>
            <person name="Li M."/>
            <person name="Ming W."/>
            <person name="Munidasa M."/>
            <person name="Muniz J."/>
            <person name="Nguyen L."/>
            <person name="Hughes D."/>
            <person name="Osuji N."/>
            <person name="Pu L.-L."/>
            <person name="Puazo M."/>
            <person name="Qu C."/>
            <person name="Quiroz J."/>
            <person name="Raj R."/>
            <person name="Weissenberger G."/>
            <person name="Xin Y."/>
            <person name="Zou X."/>
            <person name="Han Y."/>
            <person name="Worley K."/>
            <person name="Muzny D."/>
            <person name="Gibbs R."/>
        </authorList>
    </citation>
    <scope>NUCLEOTIDE SEQUENCE</scope>
    <source>
        <strain evidence="1">Sampled in the wild</strain>
    </source>
</reference>
<reference evidence="1" key="1">
    <citation type="submission" date="2013-04" db="EMBL/GenBank/DDBJ databases">
        <authorList>
            <person name="Qu J."/>
            <person name="Murali S.C."/>
            <person name="Bandaranaike D."/>
            <person name="Bellair M."/>
            <person name="Blankenburg K."/>
            <person name="Chao H."/>
            <person name="Dinh H."/>
            <person name="Doddapaneni H."/>
            <person name="Downs B."/>
            <person name="Dugan-Rocha S."/>
            <person name="Elkadiri S."/>
            <person name="Gnanaolivu R.D."/>
            <person name="Hernandez B."/>
            <person name="Javaid M."/>
            <person name="Jayaseelan J.C."/>
            <person name="Lee S."/>
            <person name="Li M."/>
            <person name="Ming W."/>
            <person name="Munidasa M."/>
            <person name="Muniz J."/>
            <person name="Nguyen L."/>
            <person name="Ongeri F."/>
            <person name="Osuji N."/>
            <person name="Pu L.-L."/>
            <person name="Puazo M."/>
            <person name="Qu C."/>
            <person name="Quiroz J."/>
            <person name="Raj R."/>
            <person name="Weissenberger G."/>
            <person name="Xin Y."/>
            <person name="Zou X."/>
            <person name="Han Y."/>
            <person name="Richards S."/>
            <person name="Worley K."/>
            <person name="Muzny D."/>
            <person name="Gibbs R."/>
        </authorList>
    </citation>
    <scope>NUCLEOTIDE SEQUENCE</scope>
    <source>
        <strain evidence="1">Sampled in the wild</strain>
    </source>
</reference>
<comment type="caution">
    <text evidence="1">The sequence shown here is derived from an EMBL/GenBank/DDBJ whole genome shotgun (WGS) entry which is preliminary data.</text>
</comment>